<dbReference type="InterPro" id="IPR001845">
    <property type="entry name" value="HTH_ArsR_DNA-bd_dom"/>
</dbReference>
<dbReference type="NCBIfam" id="NF033788">
    <property type="entry name" value="HTH_metalloreg"/>
    <property type="match status" value="1"/>
</dbReference>
<dbReference type="InterPro" id="IPR011991">
    <property type="entry name" value="ArsR-like_HTH"/>
</dbReference>
<dbReference type="GO" id="GO:0003677">
    <property type="term" value="F:DNA binding"/>
    <property type="evidence" value="ECO:0007669"/>
    <property type="project" value="UniProtKB-KW"/>
</dbReference>
<dbReference type="SUPFAM" id="SSF46785">
    <property type="entry name" value="Winged helix' DNA-binding domain"/>
    <property type="match status" value="1"/>
</dbReference>
<dbReference type="Proteomes" id="UP000295132">
    <property type="component" value="Unassembled WGS sequence"/>
</dbReference>
<dbReference type="InterPro" id="IPR036390">
    <property type="entry name" value="WH_DNA-bd_sf"/>
</dbReference>
<dbReference type="CDD" id="cd00090">
    <property type="entry name" value="HTH_ARSR"/>
    <property type="match status" value="1"/>
</dbReference>
<name>A0A4R5VL23_9BACI</name>
<proteinExistence type="predicted"/>
<dbReference type="Pfam" id="PF12840">
    <property type="entry name" value="HTH_20"/>
    <property type="match status" value="1"/>
</dbReference>
<dbReference type="PRINTS" id="PR00778">
    <property type="entry name" value="HTHARSR"/>
</dbReference>
<dbReference type="SMART" id="SM00418">
    <property type="entry name" value="HTH_ARSR"/>
    <property type="match status" value="1"/>
</dbReference>
<dbReference type="EMBL" id="SMYO01000014">
    <property type="protein sequence ID" value="TDK58433.1"/>
    <property type="molecule type" value="Genomic_DNA"/>
</dbReference>
<evidence type="ECO:0000313" key="3">
    <source>
        <dbReference type="EMBL" id="TDK58433.1"/>
    </source>
</evidence>
<sequence>MKLDKEQDEQVLAALADSTRRQLLDILAAYGEASATALATQVTISRQAVVKHLWVLEKARLVTCNRVGREMRYTVCTQPIESTAQWMANLANDWDRKLKAIKHRAEMEE</sequence>
<feature type="domain" description="HTH arsR-type" evidence="2">
    <location>
        <begin position="1"/>
        <end position="95"/>
    </location>
</feature>
<dbReference type="AlphaFoldDB" id="A0A4R5VL23"/>
<reference evidence="3 4" key="1">
    <citation type="submission" date="2019-03" db="EMBL/GenBank/DDBJ databases">
        <title>Bacillus niacini sp. nov. a Nicotinate-Metabolizing Mesophile Isolated from Soil.</title>
        <authorList>
            <person name="Zhang G."/>
        </authorList>
    </citation>
    <scope>NUCLEOTIDE SEQUENCE [LARGE SCALE GENOMIC DNA]</scope>
    <source>
        <strain evidence="3 4">WN066</strain>
    </source>
</reference>
<protein>
    <submittedName>
        <fullName evidence="3">ArsR family transcriptional regulator</fullName>
    </submittedName>
</protein>
<gene>
    <name evidence="3" type="ORF">E2K98_23680</name>
</gene>
<accession>A0A4R5VL23</accession>
<organism evidence="3 4">
    <name type="scientific">Bacillus salipaludis</name>
    <dbReference type="NCBI Taxonomy" id="2547811"/>
    <lineage>
        <taxon>Bacteria</taxon>
        <taxon>Bacillati</taxon>
        <taxon>Bacillota</taxon>
        <taxon>Bacilli</taxon>
        <taxon>Bacillales</taxon>
        <taxon>Bacillaceae</taxon>
        <taxon>Bacillus</taxon>
    </lineage>
</organism>
<evidence type="ECO:0000313" key="4">
    <source>
        <dbReference type="Proteomes" id="UP000295132"/>
    </source>
</evidence>
<comment type="caution">
    <text evidence="3">The sequence shown here is derived from an EMBL/GenBank/DDBJ whole genome shotgun (WGS) entry which is preliminary data.</text>
</comment>
<dbReference type="Gene3D" id="1.10.10.10">
    <property type="entry name" value="Winged helix-like DNA-binding domain superfamily/Winged helix DNA-binding domain"/>
    <property type="match status" value="1"/>
</dbReference>
<evidence type="ECO:0000256" key="1">
    <source>
        <dbReference type="ARBA" id="ARBA00023125"/>
    </source>
</evidence>
<evidence type="ECO:0000259" key="2">
    <source>
        <dbReference type="PROSITE" id="PS50987"/>
    </source>
</evidence>
<keyword evidence="1" id="KW-0238">DNA-binding</keyword>
<dbReference type="GO" id="GO:0003700">
    <property type="term" value="F:DNA-binding transcription factor activity"/>
    <property type="evidence" value="ECO:0007669"/>
    <property type="project" value="InterPro"/>
</dbReference>
<dbReference type="InterPro" id="IPR036388">
    <property type="entry name" value="WH-like_DNA-bd_sf"/>
</dbReference>
<dbReference type="PANTHER" id="PTHR38600">
    <property type="entry name" value="TRANSCRIPTIONAL REGULATORY PROTEIN"/>
    <property type="match status" value="1"/>
</dbReference>
<dbReference type="PROSITE" id="PS50987">
    <property type="entry name" value="HTH_ARSR_2"/>
    <property type="match status" value="1"/>
</dbReference>
<dbReference type="PANTHER" id="PTHR38600:SF2">
    <property type="entry name" value="SLL0088 PROTEIN"/>
    <property type="match status" value="1"/>
</dbReference>